<evidence type="ECO:0000313" key="3">
    <source>
        <dbReference type="Proteomes" id="UP000277294"/>
    </source>
</evidence>
<dbReference type="InterPro" id="IPR016181">
    <property type="entry name" value="Acyl_CoA_acyltransferase"/>
</dbReference>
<gene>
    <name evidence="2" type="ORF">PIGHUM_03507</name>
</gene>
<dbReference type="Pfam" id="PF13480">
    <property type="entry name" value="Acetyltransf_6"/>
    <property type="match status" value="1"/>
</dbReference>
<accession>A0A3P4B557</accession>
<dbReference type="AlphaFoldDB" id="A0A3P4B557"/>
<evidence type="ECO:0000313" key="2">
    <source>
        <dbReference type="EMBL" id="VCU71423.1"/>
    </source>
</evidence>
<protein>
    <recommendedName>
        <fullName evidence="1">BioF2-like acetyltransferase domain-containing protein</fullName>
    </recommendedName>
</protein>
<reference evidence="2 3" key="1">
    <citation type="submission" date="2018-10" db="EMBL/GenBank/DDBJ databases">
        <authorList>
            <person name="Criscuolo A."/>
        </authorList>
    </citation>
    <scope>NUCLEOTIDE SEQUENCE [LARGE SCALE GENOMIC DNA]</scope>
    <source>
        <strain evidence="2">DnA1</strain>
    </source>
</reference>
<keyword evidence="3" id="KW-1185">Reference proteome</keyword>
<dbReference type="SUPFAM" id="SSF55729">
    <property type="entry name" value="Acyl-CoA N-acyltransferases (Nat)"/>
    <property type="match status" value="1"/>
</dbReference>
<name>A0A3P4B557_9BURK</name>
<dbReference type="Gene3D" id="3.40.630.30">
    <property type="match status" value="1"/>
</dbReference>
<dbReference type="Proteomes" id="UP000277294">
    <property type="component" value="Unassembled WGS sequence"/>
</dbReference>
<proteinExistence type="predicted"/>
<feature type="domain" description="BioF2-like acetyltransferase" evidence="1">
    <location>
        <begin position="167"/>
        <end position="315"/>
    </location>
</feature>
<sequence length="368" mass="41885">MRESLQEGLGQRWRALLADGRGHVFQTWEWNDAWMRTIGERQGVLPRVVELTDADGTLMALWPLGIYRRCGLRVLAFLGDVVSDYRAPVFGATFPHNVSAGSFEALWASCLGRIRGVDLVDLTRMPVDIDGIANPMAALRDAAHTENAYAVDLPETPAAYFAGRPSKLMADTRRQARRLAELGQVAITPQQQSAADWNAAFAAMVEQKSRRWQETDSRDLFAEPGYLQFYKELGKTFGDTAQVSLCNLWVGEVITATQWGMIFRGRYYWILPTYLAGEWGKYSCGRILLQHMIEWAIGQKLRVFDLTVGDEAYKKDWATSVLRLHGWRRAMTLRGRVFLGYLRLKQAARSSAFVRRVWTGLRKFRNRP</sequence>
<dbReference type="InterPro" id="IPR038740">
    <property type="entry name" value="BioF2-like_GNAT_dom"/>
</dbReference>
<evidence type="ECO:0000259" key="1">
    <source>
        <dbReference type="Pfam" id="PF13480"/>
    </source>
</evidence>
<organism evidence="2 3">
    <name type="scientific">Pigmentiphaga humi</name>
    <dbReference type="NCBI Taxonomy" id="2478468"/>
    <lineage>
        <taxon>Bacteria</taxon>
        <taxon>Pseudomonadati</taxon>
        <taxon>Pseudomonadota</taxon>
        <taxon>Betaproteobacteria</taxon>
        <taxon>Burkholderiales</taxon>
        <taxon>Alcaligenaceae</taxon>
        <taxon>Pigmentiphaga</taxon>
    </lineage>
</organism>
<dbReference type="EMBL" id="UWPJ01000026">
    <property type="protein sequence ID" value="VCU71423.1"/>
    <property type="molecule type" value="Genomic_DNA"/>
</dbReference>